<dbReference type="Gene3D" id="3.40.50.1700">
    <property type="entry name" value="Glycoside hydrolase family 3 C-terminal domain"/>
    <property type="match status" value="1"/>
</dbReference>
<reference evidence="6 7" key="1">
    <citation type="submission" date="2019-08" db="EMBL/GenBank/DDBJ databases">
        <title>Seonamhaeicola sediminis sp. nov., isolated from marine sediment.</title>
        <authorList>
            <person name="Cao W.R."/>
        </authorList>
    </citation>
    <scope>NUCLEOTIDE SEQUENCE [LARGE SCALE GENOMIC DNA]</scope>
    <source>
        <strain evidence="6 7">1505</strain>
    </source>
</reference>
<dbReference type="GO" id="GO:0008422">
    <property type="term" value="F:beta-glucosidase activity"/>
    <property type="evidence" value="ECO:0007669"/>
    <property type="project" value="UniProtKB-ARBA"/>
</dbReference>
<evidence type="ECO:0000256" key="3">
    <source>
        <dbReference type="ARBA" id="ARBA00022801"/>
    </source>
</evidence>
<evidence type="ECO:0000313" key="7">
    <source>
        <dbReference type="Proteomes" id="UP000321080"/>
    </source>
</evidence>
<dbReference type="AlphaFoldDB" id="A0A5C7GKB8"/>
<dbReference type="GO" id="GO:0031222">
    <property type="term" value="P:arabinan catabolic process"/>
    <property type="evidence" value="ECO:0007669"/>
    <property type="project" value="TreeGrafter"/>
</dbReference>
<dbReference type="GO" id="GO:0046556">
    <property type="term" value="F:alpha-L-arabinofuranosidase activity"/>
    <property type="evidence" value="ECO:0007669"/>
    <property type="project" value="TreeGrafter"/>
</dbReference>
<dbReference type="PRINTS" id="PR00133">
    <property type="entry name" value="GLHYDRLASE3"/>
</dbReference>
<dbReference type="OrthoDB" id="9805821at2"/>
<organism evidence="6 7">
    <name type="scientific">Seonamhaeicola maritimus</name>
    <dbReference type="NCBI Taxonomy" id="2591822"/>
    <lineage>
        <taxon>Bacteria</taxon>
        <taxon>Pseudomonadati</taxon>
        <taxon>Bacteroidota</taxon>
        <taxon>Flavobacteriia</taxon>
        <taxon>Flavobacteriales</taxon>
        <taxon>Flavobacteriaceae</taxon>
    </lineage>
</organism>
<feature type="signal peptide" evidence="4">
    <location>
        <begin position="1"/>
        <end position="25"/>
    </location>
</feature>
<dbReference type="Pfam" id="PF14310">
    <property type="entry name" value="Fn3-like"/>
    <property type="match status" value="1"/>
</dbReference>
<comment type="similarity">
    <text evidence="1">Belongs to the glycosyl hydrolase 3 family.</text>
</comment>
<feature type="domain" description="Fibronectin type III-like" evidence="5">
    <location>
        <begin position="634"/>
        <end position="704"/>
    </location>
</feature>
<dbReference type="InterPro" id="IPR017853">
    <property type="entry name" value="GH"/>
</dbReference>
<keyword evidence="7" id="KW-1185">Reference proteome</keyword>
<sequence>MPFKMSKKFLLSTLLILISITFFNAQVWENTNANIDDRVEDLLSKMTLDEKISYCGSRIPEIERLGVPFFEWYGEALHGLKAWNCTQFPQNIAMGSTWNPDLMFDVATAISNEARALKNLGQKEVMMFAPTVNMARDPRWGRNEECYSEDPFLMSEIARMYIRGMQGNDPNYVKTVTTVKHYVANNVDTRREFSHSLVRMKDLYEYYFPAYKTCIVDEEATGIMTGLNGLNGIPCSAHDWLVNGVLRNEWGFEGYVIADWAAIQGVEKRLRYAQTQEEAAAMAIKAGVDQECFRHKTKSAPFVKALKPAIEQGLLTEEELDVSVRRLLRLRFMTGDFDDPSLNPYSKIPKSVLECDTHKQLALKAAEQSIVLLKNDDLLPLKKDISKLAVIGPFANRCWLGIYSGNPKSKISPLEGIQKSATGEVSFAEGCSVTGDADDQQKIDEAVALAKNSEYVILVVGNDESTATETRDRMSLKLPGKQHQLIKAVQAVNKNVILVLVPSGSTSIGWEQENIPGIICAWPNGQEQGTALANVLFGDINPGGKLSTAWVKSEKDLPHMHDYNVLTWKDDYGPETGRTYMYSKVEPLYPFGFGLSYTKFEINDLKVSKSNIKALEDVVVTAKVSNVGEMDGDEIIQVYVRDVESSGIVATKALKGFKRLHIPAGETRTVSIELPYEAFSHYNTNSKQFEVEAGDFEIMLGQSSQKIVAVKTIKVDKGLIPQIRVGQKSGYFDAADENRTKKWDYLYEDDAFNNNKNNESDDAFDWVEYEIVFIDPGVYVSFWDAELSFSDASKEAIIVTSMEGVEIDSYTILNNQRKLQIRIPIPPEYGKPVRLKIKTVNGEVKHKSIKIMPPGNKKPFVISEIVEKSN</sequence>
<evidence type="ECO:0000256" key="4">
    <source>
        <dbReference type="SAM" id="SignalP"/>
    </source>
</evidence>
<proteinExistence type="inferred from homology"/>
<keyword evidence="2 4" id="KW-0732">Signal</keyword>
<accession>A0A5C7GKB8</accession>
<dbReference type="EMBL" id="VRKQ01000008">
    <property type="protein sequence ID" value="TXG38451.1"/>
    <property type="molecule type" value="Genomic_DNA"/>
</dbReference>
<dbReference type="GO" id="GO:0009044">
    <property type="term" value="F:xylan 1,4-beta-xylosidase activity"/>
    <property type="evidence" value="ECO:0007669"/>
    <property type="project" value="InterPro"/>
</dbReference>
<dbReference type="InterPro" id="IPR002772">
    <property type="entry name" value="Glyco_hydro_3_C"/>
</dbReference>
<dbReference type="Proteomes" id="UP000321080">
    <property type="component" value="Unassembled WGS sequence"/>
</dbReference>
<dbReference type="InterPro" id="IPR044993">
    <property type="entry name" value="BXL"/>
</dbReference>
<gene>
    <name evidence="6" type="ORF">FUA22_00785</name>
</gene>
<evidence type="ECO:0000313" key="6">
    <source>
        <dbReference type="EMBL" id="TXG38451.1"/>
    </source>
</evidence>
<dbReference type="FunFam" id="2.60.40.10:FF:000495">
    <property type="entry name" value="Periplasmic beta-glucosidase"/>
    <property type="match status" value="1"/>
</dbReference>
<dbReference type="Pfam" id="PF01915">
    <property type="entry name" value="Glyco_hydro_3_C"/>
    <property type="match status" value="1"/>
</dbReference>
<dbReference type="InterPro" id="IPR036881">
    <property type="entry name" value="Glyco_hydro_3_C_sf"/>
</dbReference>
<dbReference type="InterPro" id="IPR026891">
    <property type="entry name" value="Fn3-like"/>
</dbReference>
<dbReference type="GO" id="GO:0045493">
    <property type="term" value="P:xylan catabolic process"/>
    <property type="evidence" value="ECO:0007669"/>
    <property type="project" value="InterPro"/>
</dbReference>
<dbReference type="Gene3D" id="2.60.40.10">
    <property type="entry name" value="Immunoglobulins"/>
    <property type="match status" value="1"/>
</dbReference>
<feature type="chain" id="PRO_5022849799" description="Fibronectin type III-like domain-containing protein" evidence="4">
    <location>
        <begin position="26"/>
        <end position="870"/>
    </location>
</feature>
<evidence type="ECO:0000256" key="2">
    <source>
        <dbReference type="ARBA" id="ARBA00022729"/>
    </source>
</evidence>
<dbReference type="PANTHER" id="PTHR42721">
    <property type="entry name" value="SUGAR HYDROLASE-RELATED"/>
    <property type="match status" value="1"/>
</dbReference>
<dbReference type="SUPFAM" id="SSF51445">
    <property type="entry name" value="(Trans)glycosidases"/>
    <property type="match status" value="1"/>
</dbReference>
<evidence type="ECO:0000256" key="1">
    <source>
        <dbReference type="ARBA" id="ARBA00005336"/>
    </source>
</evidence>
<comment type="caution">
    <text evidence="6">The sequence shown here is derived from an EMBL/GenBank/DDBJ whole genome shotgun (WGS) entry which is preliminary data.</text>
</comment>
<dbReference type="SMART" id="SM01217">
    <property type="entry name" value="Fn3_like"/>
    <property type="match status" value="1"/>
</dbReference>
<dbReference type="InterPro" id="IPR001764">
    <property type="entry name" value="Glyco_hydro_3_N"/>
</dbReference>
<dbReference type="InterPro" id="IPR036962">
    <property type="entry name" value="Glyco_hydro_3_N_sf"/>
</dbReference>
<dbReference type="SUPFAM" id="SSF52279">
    <property type="entry name" value="Beta-D-glucan exohydrolase, C-terminal domain"/>
    <property type="match status" value="1"/>
</dbReference>
<dbReference type="InterPro" id="IPR013783">
    <property type="entry name" value="Ig-like_fold"/>
</dbReference>
<dbReference type="PANTHER" id="PTHR42721:SF3">
    <property type="entry name" value="BETA-D-XYLOSIDASE 5-RELATED"/>
    <property type="match status" value="1"/>
</dbReference>
<keyword evidence="3" id="KW-0378">Hydrolase</keyword>
<dbReference type="Pfam" id="PF00933">
    <property type="entry name" value="Glyco_hydro_3"/>
    <property type="match status" value="1"/>
</dbReference>
<evidence type="ECO:0000259" key="5">
    <source>
        <dbReference type="SMART" id="SM01217"/>
    </source>
</evidence>
<name>A0A5C7GKB8_9FLAO</name>
<protein>
    <recommendedName>
        <fullName evidence="5">Fibronectin type III-like domain-containing protein</fullName>
    </recommendedName>
</protein>
<dbReference type="Gene3D" id="3.20.20.300">
    <property type="entry name" value="Glycoside hydrolase, family 3, N-terminal domain"/>
    <property type="match status" value="1"/>
</dbReference>